<keyword evidence="5" id="KW-0496">Mitochondrion</keyword>
<evidence type="ECO:0000256" key="1">
    <source>
        <dbReference type="ARBA" id="ARBA00006194"/>
    </source>
</evidence>
<evidence type="ECO:0000313" key="5">
    <source>
        <dbReference type="EMBL" id="AHG59185.1"/>
    </source>
</evidence>
<dbReference type="AlphaFoldDB" id="A0A075D522"/>
<dbReference type="HAMAP" id="MF_01310">
    <property type="entry name" value="Ribosomal_uS11"/>
    <property type="match status" value="1"/>
</dbReference>
<dbReference type="PANTHER" id="PTHR11759">
    <property type="entry name" value="40S RIBOSOMAL PROTEIN S14/30S RIBOSOMAL PROTEIN S11"/>
    <property type="match status" value="1"/>
</dbReference>
<keyword evidence="3 4" id="KW-0687">Ribonucleoprotein</keyword>
<dbReference type="Pfam" id="PF00411">
    <property type="entry name" value="Ribosomal_S11"/>
    <property type="match status" value="1"/>
</dbReference>
<keyword evidence="2 4" id="KW-0689">Ribosomal protein</keyword>
<proteinExistence type="inferred from homology"/>
<dbReference type="PROSITE" id="PS00054">
    <property type="entry name" value="RIBOSOMAL_S11"/>
    <property type="match status" value="1"/>
</dbReference>
<accession>A0A075D522</accession>
<protein>
    <submittedName>
        <fullName evidence="5">Ribosomal protein S11</fullName>
    </submittedName>
</protein>
<geneLocation type="mitochondrion" evidence="5"/>
<dbReference type="PIRSF" id="PIRSF002131">
    <property type="entry name" value="Ribosomal_S11"/>
    <property type="match status" value="1"/>
</dbReference>
<evidence type="ECO:0000256" key="3">
    <source>
        <dbReference type="ARBA" id="ARBA00023274"/>
    </source>
</evidence>
<evidence type="ECO:0000256" key="2">
    <source>
        <dbReference type="ARBA" id="ARBA00022980"/>
    </source>
</evidence>
<evidence type="ECO:0000256" key="4">
    <source>
        <dbReference type="RuleBase" id="RU003629"/>
    </source>
</evidence>
<dbReference type="GO" id="GO:0006412">
    <property type="term" value="P:translation"/>
    <property type="evidence" value="ECO:0007669"/>
    <property type="project" value="InterPro"/>
</dbReference>
<gene>
    <name evidence="5" type="primary">rps11</name>
</gene>
<dbReference type="Gene3D" id="3.30.420.80">
    <property type="entry name" value="Ribosomal protein S11"/>
    <property type="match status" value="1"/>
</dbReference>
<dbReference type="EMBL" id="KC663230">
    <property type="protein sequence ID" value="AHG59185.1"/>
    <property type="molecule type" value="Genomic_DNA"/>
</dbReference>
<reference evidence="5" key="1">
    <citation type="journal article" date="2014" name="Syst. Biol.">
        <title>Mitochondrial Phylogenomics of Early Land Plants: Mitigating the Effects of Saturation, Compositional Heterogeneity, and Codon-usage Bias.</title>
        <authorList>
            <person name="Liu Y."/>
            <person name="Cox C.J."/>
            <person name="Wang W."/>
            <person name="Goffinet B."/>
        </authorList>
    </citation>
    <scope>NUCLEOTIDE SEQUENCE</scope>
</reference>
<organism evidence="5">
    <name type="scientific">Andreaea rothii</name>
    <dbReference type="NCBI Taxonomy" id="50745"/>
    <lineage>
        <taxon>Eukaryota</taxon>
        <taxon>Viridiplantae</taxon>
        <taxon>Streptophyta</taxon>
        <taxon>Embryophyta</taxon>
        <taxon>Bryophyta</taxon>
        <taxon>Andreaeophytina</taxon>
        <taxon>Andreaeopsida</taxon>
        <taxon>Andreaeales</taxon>
        <taxon>Andreaeaceae</taxon>
        <taxon>Andreaea</taxon>
    </lineage>
</organism>
<dbReference type="InterPro" id="IPR001971">
    <property type="entry name" value="Ribosomal_uS11"/>
</dbReference>
<dbReference type="InterPro" id="IPR036967">
    <property type="entry name" value="Ribosomal_uS11_sf"/>
</dbReference>
<name>A0A075D522_9BRYO</name>
<dbReference type="GO" id="GO:0005840">
    <property type="term" value="C:ribosome"/>
    <property type="evidence" value="ECO:0007669"/>
    <property type="project" value="UniProtKB-KW"/>
</dbReference>
<comment type="similarity">
    <text evidence="1 4">Belongs to the universal ribosomal protein uS11 family.</text>
</comment>
<sequence length="118" mass="12967">MRKKKKYGIAYIRSTLSNTIITVTDYKGDTKTWSSSGSLGFKGSRRSTNYAAQATAENAARTAIQLGIKSVEVRIKGLGYGKESSLRGLRLGGLIIIRIRDVTPTPHNGCRPPKKRRV</sequence>
<dbReference type="GO" id="GO:1990904">
    <property type="term" value="C:ribonucleoprotein complex"/>
    <property type="evidence" value="ECO:0007669"/>
    <property type="project" value="UniProtKB-KW"/>
</dbReference>
<dbReference type="GO" id="GO:0003735">
    <property type="term" value="F:structural constituent of ribosome"/>
    <property type="evidence" value="ECO:0007669"/>
    <property type="project" value="InterPro"/>
</dbReference>
<dbReference type="InterPro" id="IPR018102">
    <property type="entry name" value="Ribosomal_uS11_CS"/>
</dbReference>
<dbReference type="NCBIfam" id="NF003698">
    <property type="entry name" value="PRK05309.1"/>
    <property type="match status" value="1"/>
</dbReference>
<dbReference type="SUPFAM" id="SSF53137">
    <property type="entry name" value="Translational machinery components"/>
    <property type="match status" value="1"/>
</dbReference>